<keyword evidence="3" id="KW-1185">Reference proteome</keyword>
<evidence type="ECO:0000256" key="1">
    <source>
        <dbReference type="SAM" id="SignalP"/>
    </source>
</evidence>
<gene>
    <name evidence="2" type="ORF">A4A49_26805</name>
</gene>
<evidence type="ECO:0000313" key="3">
    <source>
        <dbReference type="Proteomes" id="UP000187609"/>
    </source>
</evidence>
<reference evidence="2" key="1">
    <citation type="submission" date="2016-11" db="EMBL/GenBank/DDBJ databases">
        <title>The genome of Nicotiana attenuata.</title>
        <authorList>
            <person name="Xu S."/>
            <person name="Brockmoeller T."/>
            <person name="Gaquerel E."/>
            <person name="Navarro A."/>
            <person name="Kuhl H."/>
            <person name="Gase K."/>
            <person name="Ling Z."/>
            <person name="Zhou W."/>
            <person name="Kreitzer C."/>
            <person name="Stanke M."/>
            <person name="Tang H."/>
            <person name="Lyons E."/>
            <person name="Pandey P."/>
            <person name="Pandey S.P."/>
            <person name="Timmermann B."/>
            <person name="Baldwin I.T."/>
        </authorList>
    </citation>
    <scope>NUCLEOTIDE SEQUENCE [LARGE SCALE GENOMIC DNA]</scope>
    <source>
        <strain evidence="2">UT</strain>
    </source>
</reference>
<protein>
    <recommendedName>
        <fullName evidence="4">Carboxypeptidase A inhibitor-like domain-containing protein</fullName>
    </recommendedName>
</protein>
<dbReference type="Gramene" id="OIS98221">
    <property type="protein sequence ID" value="OIS98221"/>
    <property type="gene ID" value="A4A49_26805"/>
</dbReference>
<keyword evidence="1" id="KW-0732">Signal</keyword>
<dbReference type="AlphaFoldDB" id="A0A1J6HZH4"/>
<name>A0A1J6HZH4_NICAT</name>
<dbReference type="EMBL" id="MJEQ01037192">
    <property type="protein sequence ID" value="OIS98221.1"/>
    <property type="molecule type" value="Genomic_DNA"/>
</dbReference>
<organism evidence="2 3">
    <name type="scientific">Nicotiana attenuata</name>
    <name type="common">Coyote tobacco</name>
    <dbReference type="NCBI Taxonomy" id="49451"/>
    <lineage>
        <taxon>Eukaryota</taxon>
        <taxon>Viridiplantae</taxon>
        <taxon>Streptophyta</taxon>
        <taxon>Embryophyta</taxon>
        <taxon>Tracheophyta</taxon>
        <taxon>Spermatophyta</taxon>
        <taxon>Magnoliopsida</taxon>
        <taxon>eudicotyledons</taxon>
        <taxon>Gunneridae</taxon>
        <taxon>Pentapetalae</taxon>
        <taxon>asterids</taxon>
        <taxon>lamiids</taxon>
        <taxon>Solanales</taxon>
        <taxon>Solanaceae</taxon>
        <taxon>Nicotianoideae</taxon>
        <taxon>Nicotianeae</taxon>
        <taxon>Nicotiana</taxon>
    </lineage>
</organism>
<proteinExistence type="predicted"/>
<feature type="signal peptide" evidence="1">
    <location>
        <begin position="1"/>
        <end position="18"/>
    </location>
</feature>
<evidence type="ECO:0008006" key="4">
    <source>
        <dbReference type="Google" id="ProtNLM"/>
    </source>
</evidence>
<sequence length="85" mass="9562">MAMLKLGLVLTILLVATTFNMVWFSNTHVDAARNADMDISGLERRLLPQLNSWVTCNNKCIVNSDCHGCWFCCTCTTWKLCGYIA</sequence>
<dbReference type="Proteomes" id="UP000187609">
    <property type="component" value="Unassembled WGS sequence"/>
</dbReference>
<feature type="chain" id="PRO_5009639283" description="Carboxypeptidase A inhibitor-like domain-containing protein" evidence="1">
    <location>
        <begin position="19"/>
        <end position="85"/>
    </location>
</feature>
<evidence type="ECO:0000313" key="2">
    <source>
        <dbReference type="EMBL" id="OIS98221.1"/>
    </source>
</evidence>
<comment type="caution">
    <text evidence="2">The sequence shown here is derived from an EMBL/GenBank/DDBJ whole genome shotgun (WGS) entry which is preliminary data.</text>
</comment>
<accession>A0A1J6HZH4</accession>